<dbReference type="RefSeq" id="WP_154374186.1">
    <property type="nucleotide sequence ID" value="NZ_WKJK01000003.1"/>
</dbReference>
<dbReference type="Proteomes" id="UP000433309">
    <property type="component" value="Unassembled WGS sequence"/>
</dbReference>
<accession>A0A6I2KYN1</accession>
<feature type="transmembrane region" description="Helical" evidence="1">
    <location>
        <begin position="178"/>
        <end position="202"/>
    </location>
</feature>
<feature type="transmembrane region" description="Helical" evidence="1">
    <location>
        <begin position="106"/>
        <end position="124"/>
    </location>
</feature>
<dbReference type="EMBL" id="WKJK01000003">
    <property type="protein sequence ID" value="MRW89554.1"/>
    <property type="molecule type" value="Genomic_DNA"/>
</dbReference>
<evidence type="ECO:0000313" key="3">
    <source>
        <dbReference type="Proteomes" id="UP000433309"/>
    </source>
</evidence>
<dbReference type="AlphaFoldDB" id="A0A6I2KYN1"/>
<proteinExistence type="predicted"/>
<feature type="transmembrane region" description="Helical" evidence="1">
    <location>
        <begin position="144"/>
        <end position="166"/>
    </location>
</feature>
<keyword evidence="3" id="KW-1185">Reference proteome</keyword>
<protein>
    <submittedName>
        <fullName evidence="2">Uncharacterized protein</fullName>
    </submittedName>
</protein>
<keyword evidence="1" id="KW-0472">Membrane</keyword>
<comment type="caution">
    <text evidence="2">The sequence shown here is derived from an EMBL/GenBank/DDBJ whole genome shotgun (WGS) entry which is preliminary data.</text>
</comment>
<keyword evidence="1" id="KW-0812">Transmembrane</keyword>
<gene>
    <name evidence="2" type="ORF">GJ699_06120</name>
</gene>
<organism evidence="2 3">
    <name type="scientific">Duganella guangzhouensis</name>
    <dbReference type="NCBI Taxonomy" id="2666084"/>
    <lineage>
        <taxon>Bacteria</taxon>
        <taxon>Pseudomonadati</taxon>
        <taxon>Pseudomonadota</taxon>
        <taxon>Betaproteobacteria</taxon>
        <taxon>Burkholderiales</taxon>
        <taxon>Oxalobacteraceae</taxon>
        <taxon>Telluria group</taxon>
        <taxon>Duganella</taxon>
    </lineage>
</organism>
<name>A0A6I2KYN1_9BURK</name>
<evidence type="ECO:0000313" key="2">
    <source>
        <dbReference type="EMBL" id="MRW89554.1"/>
    </source>
</evidence>
<sequence length="261" mass="28272">MKSILPWARKTVTRVVQAWLPFWIRQHVALSLADDAPRSAALLALAAEVEALHCRLLRHSPRRHLELISMLRGALTAGVLDVQEGRRLLELARTRFQAVTQTHNQLLYMAGAVFGALAGVIGVWKVLSAAGTPVPAWAREQADAATIASLCLYGLAGSLTSIFTRLSQLQLGEIDSPTTVFTTGFVQPFIALGFVSVVYIILRYELLGLAFKVPPDGKMAPIWVAAFLCGFSERFAPSILDSSGKLFVNRSAAKPPEGPGN</sequence>
<keyword evidence="1" id="KW-1133">Transmembrane helix</keyword>
<reference evidence="2 3" key="1">
    <citation type="submission" date="2019-11" db="EMBL/GenBank/DDBJ databases">
        <title>Novel species isolated from a subtropical stream in China.</title>
        <authorList>
            <person name="Lu H."/>
        </authorList>
    </citation>
    <scope>NUCLEOTIDE SEQUENCE [LARGE SCALE GENOMIC DNA]</scope>
    <source>
        <strain evidence="2 3">FT80W</strain>
    </source>
</reference>
<evidence type="ECO:0000256" key="1">
    <source>
        <dbReference type="SAM" id="Phobius"/>
    </source>
</evidence>